<keyword evidence="10" id="KW-0238">DNA-binding</keyword>
<comment type="catalytic activity">
    <reaction evidence="15">
        <text>2'-deoxyribonucleotide-(2'-deoxyribose 5'-phosphate)-2'-deoxyribonucleotide-DNA = a 3'-end 2'-deoxyribonucleotide-(2,3-dehydro-2,3-deoxyribose 5'-phosphate)-DNA + a 5'-end 5'-phospho-2'-deoxyribonucleoside-DNA + H(+)</text>
        <dbReference type="Rhea" id="RHEA:66592"/>
        <dbReference type="Rhea" id="RHEA-COMP:13180"/>
        <dbReference type="Rhea" id="RHEA-COMP:16897"/>
        <dbReference type="Rhea" id="RHEA-COMP:17067"/>
        <dbReference type="ChEBI" id="CHEBI:15378"/>
        <dbReference type="ChEBI" id="CHEBI:136412"/>
        <dbReference type="ChEBI" id="CHEBI:157695"/>
        <dbReference type="ChEBI" id="CHEBI:167181"/>
        <dbReference type="EC" id="4.2.99.18"/>
    </reaction>
</comment>
<accession>N9TR60</accession>
<dbReference type="InterPro" id="IPR010663">
    <property type="entry name" value="Znf_FPG/IleRS"/>
</dbReference>
<evidence type="ECO:0000256" key="7">
    <source>
        <dbReference type="ARBA" id="ARBA00022771"/>
    </source>
</evidence>
<dbReference type="GO" id="GO:0008270">
    <property type="term" value="F:zinc ion binding"/>
    <property type="evidence" value="ECO:0007669"/>
    <property type="project" value="UniProtKB-KW"/>
</dbReference>
<comment type="catalytic activity">
    <reaction evidence="1">
        <text>Hydrolysis of DNA containing ring-opened 7-methylguanine residues, releasing 2,6-diamino-4-hydroxy-5-(N-methyl)formamidopyrimidine.</text>
        <dbReference type="EC" id="3.2.2.23"/>
    </reaction>
</comment>
<dbReference type="OrthoDB" id="9800855at2"/>
<dbReference type="SMART" id="SM00898">
    <property type="entry name" value="Fapy_DNA_glyco"/>
    <property type="match status" value="1"/>
</dbReference>
<dbReference type="NCBIfam" id="TIGR00577">
    <property type="entry name" value="fpg"/>
    <property type="match status" value="1"/>
</dbReference>
<dbReference type="AlphaFoldDB" id="N9TR60"/>
<evidence type="ECO:0000256" key="5">
    <source>
        <dbReference type="ARBA" id="ARBA00022723"/>
    </source>
</evidence>
<feature type="domain" description="Formamidopyrimidine-DNA glycosylase catalytic" evidence="18">
    <location>
        <begin position="2"/>
        <end position="115"/>
    </location>
</feature>
<dbReference type="PROSITE" id="PS51066">
    <property type="entry name" value="ZF_FPG_2"/>
    <property type="match status" value="1"/>
</dbReference>
<dbReference type="InterPro" id="IPR020629">
    <property type="entry name" value="FPG_Glyclase"/>
</dbReference>
<evidence type="ECO:0000256" key="14">
    <source>
        <dbReference type="ARBA" id="ARBA00023295"/>
    </source>
</evidence>
<dbReference type="GO" id="GO:0006284">
    <property type="term" value="P:base-excision repair"/>
    <property type="evidence" value="ECO:0007669"/>
    <property type="project" value="InterPro"/>
</dbReference>
<keyword evidence="20" id="KW-1185">Reference proteome</keyword>
<dbReference type="eggNOG" id="COG0266">
    <property type="taxonomic scope" value="Bacteria"/>
</dbReference>
<reference evidence="19 20" key="1">
    <citation type="journal article" date="2013" name="Genome Announc.">
        <title>Draft Genome Sequences of Mycoplasma auris and Mycoplasma yeatsii, Two Species of the Ear Canal of Caprinae.</title>
        <authorList>
            <person name="Dordet-Frisoni E."/>
            <person name="Baranowski E."/>
            <person name="Barre A."/>
            <person name="Blanchard A."/>
            <person name="Breton M."/>
            <person name="Couture C."/>
            <person name="Dupuy V."/>
            <person name="Gaurivaud P."/>
            <person name="Jacob D."/>
            <person name="Lemaitre C."/>
            <person name="Manso-Silvan L."/>
            <person name="Nikolski M."/>
            <person name="Nouvel L.X."/>
            <person name="Poumarat F."/>
            <person name="Sirand-Pugnet P."/>
            <person name="Thebault P."/>
            <person name="Theil S."/>
            <person name="Thiaucourt F."/>
            <person name="Citti C."/>
            <person name="Tardy F."/>
        </authorList>
    </citation>
    <scope>NUCLEOTIDE SEQUENCE [LARGE SCALE GENOMIC DNA]</scope>
    <source>
        <strain evidence="19 20">15026</strain>
    </source>
</reference>
<proteinExistence type="inferred from homology"/>
<evidence type="ECO:0000256" key="16">
    <source>
        <dbReference type="PROSITE-ProRule" id="PRU00391"/>
    </source>
</evidence>
<dbReference type="Pfam" id="PF01149">
    <property type="entry name" value="Fapy_DNA_glyco"/>
    <property type="match status" value="1"/>
</dbReference>
<organism evidence="19 20">
    <name type="scientific">Metamycoplasma auris 15026</name>
    <dbReference type="NCBI Taxonomy" id="1188233"/>
    <lineage>
        <taxon>Bacteria</taxon>
        <taxon>Bacillati</taxon>
        <taxon>Mycoplasmatota</taxon>
        <taxon>Mycoplasmoidales</taxon>
        <taxon>Metamycoplasmataceae</taxon>
        <taxon>Metamycoplasma</taxon>
    </lineage>
</organism>
<dbReference type="InterPro" id="IPR015887">
    <property type="entry name" value="DNA_glyclase_Znf_dom_DNA_BS"/>
</dbReference>
<dbReference type="InterPro" id="IPR015886">
    <property type="entry name" value="H2TH_FPG"/>
</dbReference>
<keyword evidence="12" id="KW-0456">Lyase</keyword>
<evidence type="ECO:0000313" key="20">
    <source>
        <dbReference type="Proteomes" id="UP000013131"/>
    </source>
</evidence>
<dbReference type="EMBL" id="AORI01000012">
    <property type="protein sequence ID" value="ENY68565.1"/>
    <property type="molecule type" value="Genomic_DNA"/>
</dbReference>
<dbReference type="PANTHER" id="PTHR22993">
    <property type="entry name" value="FORMAMIDOPYRIMIDINE-DNA GLYCOSYLASE"/>
    <property type="match status" value="1"/>
</dbReference>
<keyword evidence="9" id="KW-0862">Zinc</keyword>
<dbReference type="RefSeq" id="WP_004425385.1">
    <property type="nucleotide sequence ID" value="NZ_AORI01000012.1"/>
</dbReference>
<dbReference type="InterPro" id="IPR000214">
    <property type="entry name" value="Znf_DNA_glyclase/AP_lyase"/>
</dbReference>
<dbReference type="FunFam" id="1.10.8.50:FF:000003">
    <property type="entry name" value="Formamidopyrimidine-DNA glycosylase"/>
    <property type="match status" value="1"/>
</dbReference>
<evidence type="ECO:0000256" key="13">
    <source>
        <dbReference type="ARBA" id="ARBA00023268"/>
    </source>
</evidence>
<dbReference type="SUPFAM" id="SSF81624">
    <property type="entry name" value="N-terminal domain of MutM-like DNA repair proteins"/>
    <property type="match status" value="1"/>
</dbReference>
<comment type="similarity">
    <text evidence="3">Belongs to the FPG family.</text>
</comment>
<dbReference type="InterPro" id="IPR010979">
    <property type="entry name" value="Ribosomal_uS13-like_H2TH"/>
</dbReference>
<dbReference type="SMART" id="SM01232">
    <property type="entry name" value="H2TH"/>
    <property type="match status" value="1"/>
</dbReference>
<feature type="domain" description="FPG-type" evidence="17">
    <location>
        <begin position="238"/>
        <end position="272"/>
    </location>
</feature>
<evidence type="ECO:0000256" key="1">
    <source>
        <dbReference type="ARBA" id="ARBA00001668"/>
    </source>
</evidence>
<dbReference type="CDD" id="cd08966">
    <property type="entry name" value="EcFpg-like_N"/>
    <property type="match status" value="1"/>
</dbReference>
<evidence type="ECO:0000259" key="18">
    <source>
        <dbReference type="PROSITE" id="PS51068"/>
    </source>
</evidence>
<dbReference type="Gene3D" id="1.10.8.50">
    <property type="match status" value="1"/>
</dbReference>
<dbReference type="InterPro" id="IPR035937">
    <property type="entry name" value="FPG_N"/>
</dbReference>
<evidence type="ECO:0000256" key="2">
    <source>
        <dbReference type="ARBA" id="ARBA00001947"/>
    </source>
</evidence>
<keyword evidence="13" id="KW-0511">Multifunctional enzyme</keyword>
<dbReference type="PROSITE" id="PS51068">
    <property type="entry name" value="FPG_CAT"/>
    <property type="match status" value="1"/>
</dbReference>
<dbReference type="PATRIC" id="fig|1188233.3.peg.625"/>
<evidence type="ECO:0000256" key="9">
    <source>
        <dbReference type="ARBA" id="ARBA00022833"/>
    </source>
</evidence>
<dbReference type="PROSITE" id="PS01242">
    <property type="entry name" value="ZF_FPG_1"/>
    <property type="match status" value="1"/>
</dbReference>
<dbReference type="InterPro" id="IPR012319">
    <property type="entry name" value="FPG_cat"/>
</dbReference>
<comment type="subunit">
    <text evidence="4">Monomer.</text>
</comment>
<keyword evidence="11" id="KW-0234">DNA repair</keyword>
<sequence>MPELPEVKVVIKNLKEAILFKKIKKIEIFKEKLFKEYSPKEFQDRLHDATIIDITNIGKFIIFHFDNDAILLSHLRMEGKYRFFEKETEPNKHVMVKFVFYDGSELHYLDTRMFGTMHLRNKDNYLFLSPLVKMAAEPKDTDIDWLYEQLSTSGSSIKSKLLDQSYVVGLGNIYVDEALFASKVHPLSKAKNIPKEKLEEILKNAQEIMDQSYLMGGSTIHTYESFNGQIGSYQEHLKIHNDKLEWCKVCGDEVEKIKVSGRGTYLCSSCQRRY</sequence>
<dbReference type="GO" id="GO:0034039">
    <property type="term" value="F:8-oxo-7,8-dihydroguanine DNA N-glycosylase activity"/>
    <property type="evidence" value="ECO:0007669"/>
    <property type="project" value="TreeGrafter"/>
</dbReference>
<dbReference type="SUPFAM" id="SSF57716">
    <property type="entry name" value="Glucocorticoid receptor-like (DNA-binding domain)"/>
    <property type="match status" value="1"/>
</dbReference>
<evidence type="ECO:0000256" key="8">
    <source>
        <dbReference type="ARBA" id="ARBA00022801"/>
    </source>
</evidence>
<keyword evidence="14" id="KW-0326">Glycosidase</keyword>
<evidence type="ECO:0000313" key="19">
    <source>
        <dbReference type="EMBL" id="ENY68565.1"/>
    </source>
</evidence>
<evidence type="ECO:0000256" key="11">
    <source>
        <dbReference type="ARBA" id="ARBA00023204"/>
    </source>
</evidence>
<dbReference type="PANTHER" id="PTHR22993:SF9">
    <property type="entry name" value="FORMAMIDOPYRIMIDINE-DNA GLYCOSYLASE"/>
    <property type="match status" value="1"/>
</dbReference>
<name>N9TR60_9BACT</name>
<dbReference type="GO" id="GO:0140078">
    <property type="term" value="F:class I DNA-(apurinic or apyrimidinic site) endonuclease activity"/>
    <property type="evidence" value="ECO:0007669"/>
    <property type="project" value="UniProtKB-EC"/>
</dbReference>
<comment type="cofactor">
    <cofactor evidence="2">
        <name>Zn(2+)</name>
        <dbReference type="ChEBI" id="CHEBI:29105"/>
    </cofactor>
</comment>
<dbReference type="STRING" id="1188233.MAU_6480"/>
<keyword evidence="8" id="KW-0378">Hydrolase</keyword>
<dbReference type="GO" id="GO:0003684">
    <property type="term" value="F:damaged DNA binding"/>
    <property type="evidence" value="ECO:0007669"/>
    <property type="project" value="InterPro"/>
</dbReference>
<dbReference type="Gene3D" id="3.20.190.10">
    <property type="entry name" value="MutM-like, N-terminal"/>
    <property type="match status" value="1"/>
</dbReference>
<keyword evidence="6" id="KW-0227">DNA damage</keyword>
<evidence type="ECO:0000256" key="10">
    <source>
        <dbReference type="ARBA" id="ARBA00023125"/>
    </source>
</evidence>
<evidence type="ECO:0000256" key="4">
    <source>
        <dbReference type="ARBA" id="ARBA00011245"/>
    </source>
</evidence>
<evidence type="ECO:0000256" key="15">
    <source>
        <dbReference type="ARBA" id="ARBA00044632"/>
    </source>
</evidence>
<comment type="caution">
    <text evidence="19">The sequence shown here is derived from an EMBL/GenBank/DDBJ whole genome shotgun (WGS) entry which is preliminary data.</text>
</comment>
<keyword evidence="5" id="KW-0479">Metal-binding</keyword>
<gene>
    <name evidence="19" type="primary">mutM</name>
    <name evidence="19" type="ORF">MAU_6480</name>
</gene>
<evidence type="ECO:0000256" key="3">
    <source>
        <dbReference type="ARBA" id="ARBA00009409"/>
    </source>
</evidence>
<dbReference type="Proteomes" id="UP000013131">
    <property type="component" value="Unassembled WGS sequence"/>
</dbReference>
<keyword evidence="7 16" id="KW-0863">Zinc-finger</keyword>
<dbReference type="Pfam" id="PF06827">
    <property type="entry name" value="zf-FPG_IleRS"/>
    <property type="match status" value="1"/>
</dbReference>
<dbReference type="SUPFAM" id="SSF46946">
    <property type="entry name" value="S13-like H2TH domain"/>
    <property type="match status" value="1"/>
</dbReference>
<evidence type="ECO:0000259" key="17">
    <source>
        <dbReference type="PROSITE" id="PS51066"/>
    </source>
</evidence>
<evidence type="ECO:0000256" key="6">
    <source>
        <dbReference type="ARBA" id="ARBA00022763"/>
    </source>
</evidence>
<evidence type="ECO:0000256" key="12">
    <source>
        <dbReference type="ARBA" id="ARBA00023239"/>
    </source>
</evidence>
<dbReference type="NCBIfam" id="NF002211">
    <property type="entry name" value="PRK01103.1"/>
    <property type="match status" value="1"/>
</dbReference>
<dbReference type="GO" id="GO:0003690">
    <property type="term" value="F:double-stranded DNA binding"/>
    <property type="evidence" value="ECO:0007669"/>
    <property type="project" value="UniProtKB-ARBA"/>
</dbReference>
<protein>
    <submittedName>
        <fullName evidence="19">Foramidopyrimidine-DNA glycosylase</fullName>
    </submittedName>
</protein>
<dbReference type="Pfam" id="PF06831">
    <property type="entry name" value="H2TH"/>
    <property type="match status" value="1"/>
</dbReference>